<dbReference type="Gene3D" id="2.40.30.10">
    <property type="entry name" value="Translation factors"/>
    <property type="match status" value="1"/>
</dbReference>
<dbReference type="PANTHER" id="PTHR43314">
    <property type="match status" value="1"/>
</dbReference>
<comment type="caution">
    <text evidence="11">The sequence shown here is derived from an EMBL/GenBank/DDBJ whole genome shotgun (WGS) entry which is preliminary data.</text>
</comment>
<dbReference type="AlphaFoldDB" id="A0A812QUB0"/>
<evidence type="ECO:0000256" key="5">
    <source>
        <dbReference type="ARBA" id="ARBA00022827"/>
    </source>
</evidence>
<evidence type="ECO:0000256" key="1">
    <source>
        <dbReference type="ARBA" id="ARBA00001974"/>
    </source>
</evidence>
<dbReference type="InterPro" id="IPR001709">
    <property type="entry name" value="Flavoprot_Pyr_Nucl_cyt_Rdtase"/>
</dbReference>
<feature type="region of interest" description="Disordered" evidence="9">
    <location>
        <begin position="572"/>
        <end position="621"/>
    </location>
</feature>
<feature type="domain" description="FAD-binding FR-type" evidence="10">
    <location>
        <begin position="126"/>
        <end position="247"/>
    </location>
</feature>
<dbReference type="InterPro" id="IPR001433">
    <property type="entry name" value="OxRdtase_FAD/NAD-bd"/>
</dbReference>
<evidence type="ECO:0000256" key="4">
    <source>
        <dbReference type="ARBA" id="ARBA00022630"/>
    </source>
</evidence>
<dbReference type="InterPro" id="IPR015701">
    <property type="entry name" value="FNR"/>
</dbReference>
<protein>
    <recommendedName>
        <fullName evidence="3">ferredoxin--NADP(+) reductase</fullName>
        <ecNumber evidence="3">1.18.1.2</ecNumber>
    </recommendedName>
</protein>
<keyword evidence="5" id="KW-0274">FAD</keyword>
<evidence type="ECO:0000313" key="12">
    <source>
        <dbReference type="Proteomes" id="UP000601435"/>
    </source>
</evidence>
<dbReference type="EMBL" id="CAJNJA010017575">
    <property type="protein sequence ID" value="CAE7403754.1"/>
    <property type="molecule type" value="Genomic_DNA"/>
</dbReference>
<accession>A0A812QUB0</accession>
<evidence type="ECO:0000256" key="3">
    <source>
        <dbReference type="ARBA" id="ARBA00013223"/>
    </source>
</evidence>
<comment type="similarity">
    <text evidence="2">Belongs to the ferredoxin--NADP reductase type 1 family.</text>
</comment>
<sequence length="1177" mass="128483">DFVLWLNNASHVTLLVRPGNAEDAPVIAALGAAAAIGLGSEAFVASKPVQAESSPALRGAGAAAAASTWGASSRTLAAGAVATAAVVGDNPNNRNTEPASEIQQVKKKGVRVVEGKEIPWNLFSPKAPYEGSCLSKETITSKTPLVNWETCHVIMDHGGKVPYIEGQSIGVIAPGPDKKGETPAKIRLYSIVAGRGWCEYSNVEKGKDLEFPDAEKVYRGVCSSHICDLNAGDDVLITGPTGAEMLLPEDPEANMIFMATGTGIAPFRSHLRNLFHDKVSKGKFNGCAWLFLGVPYSESLLYDEEWKEMQAEFPDQFRYDYAISSEEKSEKNKINGEMWVQHKMMEYGEDLWQLVKDSAAEAVRSTKKVPELVHKSSLSQDPKTHIYMCGLKGMESGFAECFQELTASRLELLSFLLQAFCHIARGLQEKVEAEGMVYTEFLKGMKKAKRSPTKNSSSARLARPGQTGDAISVSFETLSYVQSVGGPPKRVAPEFDQLAFRQSKVIRYENMGLLTLAWVTFATLVFGGTQEDHFSPALASDDECLGAPSEACHLNALQRRVLKVPNASNSSGVAASVPPLPTPPPVPSSSSVLPTTTPQAPEATEPVANTTGPLPAGPATTPPPVSVCLAGQEIPFSNRKPGNECVASKLGDECSYQCNEGYIAVGRHVCQTIVIQNQVWKDKSFFGGNCWRLCAATSGPCPAGQVPLRVNTTDDLGPCMQTLCKTEDDAFKNLARGNYEVWRRSRNDYSGCYTDHIDLDTGKAKLGSSDTTGMGLIMECVAHSMGWISDQDLLERVNLTLSSYANIPPPAKAGMSWNFTRGPKGWVPRYFEESTGALLAEAGDKVDGVWSVMSTGLFYVGVMFVQTYVLNHWVRRSDTTGMIARLTEKLMDMVDWHSMLCLQAFASPDVVEGYNGTGIPMLMNNKGLCTGISWPEADGYYPFTEEITAAWLADRRVCGHRGQENCSMPAIHTMWNKVVGRALHPNLEIFGHPLLSDWSSYVVQIPYYTTHPVNSFPAFQKMFKDGWLADWADYNSSVFYGGSDRYGMGAGPDIMWCSGKDYNADMYTNNTAKGDCRTWSPEAVAGWLPASPEVIKGHLLSMMANGESVLPVPGTDYHILWRKAMVDPGKNWSNYVTLIDLSTELLGLSTIWLGADWYRNNTNHFTSSRGYIPEVPI</sequence>
<evidence type="ECO:0000256" key="9">
    <source>
        <dbReference type="SAM" id="MobiDB-lite"/>
    </source>
</evidence>
<dbReference type="Gene3D" id="3.40.50.80">
    <property type="entry name" value="Nucleotide-binding domain of ferredoxin-NADP reductase (FNR) module"/>
    <property type="match status" value="1"/>
</dbReference>
<dbReference type="InterPro" id="IPR039261">
    <property type="entry name" value="FNR_nucleotide-bd"/>
</dbReference>
<dbReference type="SUPFAM" id="SSF52343">
    <property type="entry name" value="Ferredoxin reductase-like, C-terminal NADP-linked domain"/>
    <property type="match status" value="1"/>
</dbReference>
<evidence type="ECO:0000259" key="10">
    <source>
        <dbReference type="PROSITE" id="PS51384"/>
    </source>
</evidence>
<dbReference type="PRINTS" id="PR00371">
    <property type="entry name" value="FPNCR"/>
</dbReference>
<name>A0A812QUB0_9DINO</name>
<dbReference type="InterPro" id="IPR017927">
    <property type="entry name" value="FAD-bd_FR_type"/>
</dbReference>
<keyword evidence="6" id="KW-0521">NADP</keyword>
<evidence type="ECO:0000313" key="11">
    <source>
        <dbReference type="EMBL" id="CAE7403754.1"/>
    </source>
</evidence>
<proteinExistence type="inferred from homology"/>
<evidence type="ECO:0000256" key="2">
    <source>
        <dbReference type="ARBA" id="ARBA00008312"/>
    </source>
</evidence>
<dbReference type="Gene3D" id="1.50.10.140">
    <property type="match status" value="1"/>
</dbReference>
<evidence type="ECO:0000256" key="7">
    <source>
        <dbReference type="ARBA" id="ARBA00023002"/>
    </source>
</evidence>
<dbReference type="Proteomes" id="UP000601435">
    <property type="component" value="Unassembled WGS sequence"/>
</dbReference>
<dbReference type="OrthoDB" id="1688044at2759"/>
<keyword evidence="12" id="KW-1185">Reference proteome</keyword>
<reference evidence="11" key="1">
    <citation type="submission" date="2021-02" db="EMBL/GenBank/DDBJ databases">
        <authorList>
            <person name="Dougan E. K."/>
            <person name="Rhodes N."/>
            <person name="Thang M."/>
            <person name="Chan C."/>
        </authorList>
    </citation>
    <scope>NUCLEOTIDE SEQUENCE</scope>
</reference>
<dbReference type="SUPFAM" id="SSF63380">
    <property type="entry name" value="Riboflavin synthase domain-like"/>
    <property type="match status" value="1"/>
</dbReference>
<comment type="catalytic activity">
    <reaction evidence="8">
        <text>2 reduced [2Fe-2S]-[ferredoxin] + NADP(+) + H(+) = 2 oxidized [2Fe-2S]-[ferredoxin] + NADPH</text>
        <dbReference type="Rhea" id="RHEA:20125"/>
        <dbReference type="Rhea" id="RHEA-COMP:10000"/>
        <dbReference type="Rhea" id="RHEA-COMP:10001"/>
        <dbReference type="ChEBI" id="CHEBI:15378"/>
        <dbReference type="ChEBI" id="CHEBI:33737"/>
        <dbReference type="ChEBI" id="CHEBI:33738"/>
        <dbReference type="ChEBI" id="CHEBI:57783"/>
        <dbReference type="ChEBI" id="CHEBI:58349"/>
        <dbReference type="EC" id="1.18.1.2"/>
    </reaction>
</comment>
<comment type="cofactor">
    <cofactor evidence="1">
        <name>FAD</name>
        <dbReference type="ChEBI" id="CHEBI:57692"/>
    </cofactor>
</comment>
<evidence type="ECO:0000256" key="6">
    <source>
        <dbReference type="ARBA" id="ARBA00022857"/>
    </source>
</evidence>
<keyword evidence="7" id="KW-0560">Oxidoreductase</keyword>
<dbReference type="EC" id="1.18.1.2" evidence="3"/>
<dbReference type="Pfam" id="PF00175">
    <property type="entry name" value="NAD_binding_1"/>
    <property type="match status" value="1"/>
</dbReference>
<dbReference type="InterPro" id="IPR017938">
    <property type="entry name" value="Riboflavin_synthase-like_b-brl"/>
</dbReference>
<feature type="compositionally biased region" description="Pro residues" evidence="9">
    <location>
        <begin position="578"/>
        <end position="587"/>
    </location>
</feature>
<dbReference type="PROSITE" id="PS51384">
    <property type="entry name" value="FAD_FR"/>
    <property type="match status" value="1"/>
</dbReference>
<gene>
    <name evidence="11" type="primary">PETH</name>
    <name evidence="11" type="ORF">SNEC2469_LOCUS11062</name>
</gene>
<feature type="compositionally biased region" description="Low complexity" evidence="9">
    <location>
        <begin position="588"/>
        <end position="619"/>
    </location>
</feature>
<evidence type="ECO:0000256" key="8">
    <source>
        <dbReference type="ARBA" id="ARBA00047776"/>
    </source>
</evidence>
<keyword evidence="4" id="KW-0285">Flavoprotein</keyword>
<dbReference type="GO" id="GO:0004324">
    <property type="term" value="F:ferredoxin-NADP+ reductase activity"/>
    <property type="evidence" value="ECO:0007669"/>
    <property type="project" value="UniProtKB-EC"/>
</dbReference>
<feature type="non-terminal residue" evidence="11">
    <location>
        <position position="1177"/>
    </location>
</feature>
<organism evidence="11 12">
    <name type="scientific">Symbiodinium necroappetens</name>
    <dbReference type="NCBI Taxonomy" id="1628268"/>
    <lineage>
        <taxon>Eukaryota</taxon>
        <taxon>Sar</taxon>
        <taxon>Alveolata</taxon>
        <taxon>Dinophyceae</taxon>
        <taxon>Suessiales</taxon>
        <taxon>Symbiodiniaceae</taxon>
        <taxon>Symbiodinium</taxon>
    </lineage>
</organism>